<dbReference type="PANTHER" id="PTHR35861">
    <property type="match status" value="1"/>
</dbReference>
<dbReference type="Proteomes" id="UP000484875">
    <property type="component" value="Unassembled WGS sequence"/>
</dbReference>
<feature type="domain" description="Tail sheath protein C-terminal" evidence="3">
    <location>
        <begin position="526"/>
        <end position="628"/>
    </location>
</feature>
<evidence type="ECO:0000259" key="3">
    <source>
        <dbReference type="Pfam" id="PF17482"/>
    </source>
</evidence>
<proteinExistence type="inferred from homology"/>
<protein>
    <submittedName>
        <fullName evidence="4">Phage tail sheath family protein</fullName>
    </submittedName>
</protein>
<dbReference type="InterPro" id="IPR052042">
    <property type="entry name" value="Tail_sheath_structural"/>
</dbReference>
<evidence type="ECO:0000259" key="2">
    <source>
        <dbReference type="Pfam" id="PF04984"/>
    </source>
</evidence>
<dbReference type="Pfam" id="PF04984">
    <property type="entry name" value="Phage_sheath_1"/>
    <property type="match status" value="1"/>
</dbReference>
<evidence type="ECO:0000313" key="5">
    <source>
        <dbReference type="Proteomes" id="UP000484875"/>
    </source>
</evidence>
<dbReference type="Gene3D" id="3.40.50.11780">
    <property type="match status" value="2"/>
</dbReference>
<sequence length="636" mass="66697">MPSALSYPGVYVEEIPSGVRTITGVATSIAAFIGRARKGPVDTAVDITSYADFERKFGELWLASTMSFAVRDFFINGGSHAVIVRLFHSAQADAIAAVANAGAAGATGKDAKDKAAAALKVITDDANATQAQKAAAQQANAAFAGLADGADANAVAAAAQAALALIANLPSEARVLEAGSLRFAAASPGKWAGYLRLMVSAASGPAAAATATQLGVAVADLFNLTVASAAQGGTTETYLNLTVKNTARRVDRILADASTLIVWAGADLNGAPPALPDFANVKGDPVGTAFLAWDAARAADPDPSSPAVKAAKAAYDAALKAALDSVDDGAALTSADFIKPNGQAQKTGLFALEQLFTRDGLFNMLCIPPYNASNNIDDSVVAVATAYCEKRRAMLLLDSPSEWTTVDLAQTGFPNKYAAPSHNAAVFFPRVNMPNPLHGDQIEPFAPSGIIAGIFARIDTQRGVWKSPAGLDAAMLGVSSMTVPMTDEDNGLLNPQGLNCLRTFPVFGRVVWGARTMRGADAFGDEYKYIAVRRTALFIEESLYRALKWVVFEPNDEPLWGQIRLNVGAFMHNLFRQGAFQGASARDAYFVRCDASTTTQNDINLGIVNVNVGFAPLKPAEFVVIRLQQIAGQIET</sequence>
<comment type="similarity">
    <text evidence="1">Belongs to the myoviridae tail sheath protein family.</text>
</comment>
<accession>A0A845HDH6</accession>
<dbReference type="Pfam" id="PF17482">
    <property type="entry name" value="Phage_sheath_1C"/>
    <property type="match status" value="1"/>
</dbReference>
<dbReference type="AlphaFoldDB" id="A0A845HDH6"/>
<reference evidence="4 5" key="1">
    <citation type="submission" date="2019-12" db="EMBL/GenBank/DDBJ databases">
        <title>Novel species isolated from a subtropical stream in China.</title>
        <authorList>
            <person name="Lu H."/>
        </authorList>
    </citation>
    <scope>NUCLEOTIDE SEQUENCE [LARGE SCALE GENOMIC DNA]</scope>
    <source>
        <strain evidence="4 5">FT107W</strain>
    </source>
</reference>
<dbReference type="InterPro" id="IPR020287">
    <property type="entry name" value="Tail_sheath_C"/>
</dbReference>
<dbReference type="RefSeq" id="WP_161089497.1">
    <property type="nucleotide sequence ID" value="NZ_WWCV01000011.1"/>
</dbReference>
<gene>
    <name evidence="4" type="ORF">GTP81_08655</name>
</gene>
<dbReference type="PANTHER" id="PTHR35861:SF1">
    <property type="entry name" value="PHAGE TAIL SHEATH PROTEIN"/>
    <property type="match status" value="1"/>
</dbReference>
<comment type="caution">
    <text evidence="4">The sequence shown here is derived from an EMBL/GenBank/DDBJ whole genome shotgun (WGS) entry which is preliminary data.</text>
</comment>
<dbReference type="EMBL" id="WWCV01000011">
    <property type="protein sequence ID" value="MYN16821.1"/>
    <property type="molecule type" value="Genomic_DNA"/>
</dbReference>
<evidence type="ECO:0000313" key="4">
    <source>
        <dbReference type="EMBL" id="MYN16821.1"/>
    </source>
</evidence>
<organism evidence="4 5">
    <name type="scientific">Duganella vulcania</name>
    <dbReference type="NCBI Taxonomy" id="2692166"/>
    <lineage>
        <taxon>Bacteria</taxon>
        <taxon>Pseudomonadati</taxon>
        <taxon>Pseudomonadota</taxon>
        <taxon>Betaproteobacteria</taxon>
        <taxon>Burkholderiales</taxon>
        <taxon>Oxalobacteraceae</taxon>
        <taxon>Telluria group</taxon>
        <taxon>Duganella</taxon>
    </lineage>
</organism>
<feature type="domain" description="Tail sheath protein subtilisin-like" evidence="2">
    <location>
        <begin position="362"/>
        <end position="517"/>
    </location>
</feature>
<dbReference type="InterPro" id="IPR035089">
    <property type="entry name" value="Phage_sheath_subtilisin"/>
</dbReference>
<name>A0A845HDH6_9BURK</name>
<evidence type="ECO:0000256" key="1">
    <source>
        <dbReference type="ARBA" id="ARBA00008005"/>
    </source>
</evidence>
<keyword evidence="5" id="KW-1185">Reference proteome</keyword>